<dbReference type="Pfam" id="PF11805">
    <property type="entry name" value="DUF3326"/>
    <property type="match status" value="1"/>
</dbReference>
<comment type="caution">
    <text evidence="1">The sequence shown here is derived from an EMBL/GenBank/DDBJ whole genome shotgun (WGS) entry which is preliminary data.</text>
</comment>
<keyword evidence="2" id="KW-1185">Reference proteome</keyword>
<accession>A0A8J5ETP2</accession>
<dbReference type="PANTHER" id="PTHR36891:SF1">
    <property type="entry name" value="OS01G0127400 PROTEIN"/>
    <property type="match status" value="1"/>
</dbReference>
<evidence type="ECO:0000313" key="1">
    <source>
        <dbReference type="EMBL" id="KAG6470641.1"/>
    </source>
</evidence>
<sequence>MVVAVEDSKDGGGEDFGLARGITSQEPARMLGGEQGHETSLSSRRGRWKMEIENINSRIWMREMDAACMPDVRREDPLSISLGDADENRGVDTLAGVEAIISHLVVKEFQIPCAHAPALLPDSLSCSVSPRSAAEEIGYTFLPCVLAGLSAAPQYVSRANGSPGDGCILAGDVDSVILPADACAGDAVLAFANSKNPKENETVLDDTPDKFGIKAVIIASISHFAFLVIAPAFYNDSILQMKVHNYWEAIGVVAAHKAGINPEALRRGGIDNIKCHSPPSSPVTSRVPSSSILVDRACSS</sequence>
<reference evidence="1 2" key="1">
    <citation type="submission" date="2020-08" db="EMBL/GenBank/DDBJ databases">
        <title>Plant Genome Project.</title>
        <authorList>
            <person name="Zhang R.-G."/>
        </authorList>
    </citation>
    <scope>NUCLEOTIDE SEQUENCE [LARGE SCALE GENOMIC DNA]</scope>
    <source>
        <tissue evidence="1">Rhizome</tissue>
    </source>
</reference>
<proteinExistence type="predicted"/>
<dbReference type="EMBL" id="JACMSC010000021">
    <property type="protein sequence ID" value="KAG6470641.1"/>
    <property type="molecule type" value="Genomic_DNA"/>
</dbReference>
<organism evidence="1 2">
    <name type="scientific">Zingiber officinale</name>
    <name type="common">Ginger</name>
    <name type="synonym">Amomum zingiber</name>
    <dbReference type="NCBI Taxonomy" id="94328"/>
    <lineage>
        <taxon>Eukaryota</taxon>
        <taxon>Viridiplantae</taxon>
        <taxon>Streptophyta</taxon>
        <taxon>Embryophyta</taxon>
        <taxon>Tracheophyta</taxon>
        <taxon>Spermatophyta</taxon>
        <taxon>Magnoliopsida</taxon>
        <taxon>Liliopsida</taxon>
        <taxon>Zingiberales</taxon>
        <taxon>Zingiberaceae</taxon>
        <taxon>Zingiber</taxon>
    </lineage>
</organism>
<protein>
    <submittedName>
        <fullName evidence="1">Uncharacterized protein</fullName>
    </submittedName>
</protein>
<gene>
    <name evidence="1" type="ORF">ZIOFF_071718</name>
</gene>
<dbReference type="Proteomes" id="UP000734854">
    <property type="component" value="Unassembled WGS sequence"/>
</dbReference>
<dbReference type="PANTHER" id="PTHR36891">
    <property type="entry name" value="OS01G0127400 PROTEIN"/>
    <property type="match status" value="1"/>
</dbReference>
<name>A0A8J5ETP2_ZINOF</name>
<evidence type="ECO:0000313" key="2">
    <source>
        <dbReference type="Proteomes" id="UP000734854"/>
    </source>
</evidence>
<dbReference type="AlphaFoldDB" id="A0A8J5ETP2"/>
<dbReference type="InterPro" id="IPR021763">
    <property type="entry name" value="DUF3326"/>
</dbReference>